<dbReference type="Proteomes" id="UP000444960">
    <property type="component" value="Unassembled WGS sequence"/>
</dbReference>
<keyword evidence="2 4" id="KW-0472">Membrane</keyword>
<dbReference type="PANTHER" id="PTHR37042">
    <property type="entry name" value="OUTER MEMBRANE PROTEIN RV1973"/>
    <property type="match status" value="1"/>
</dbReference>
<gene>
    <name evidence="5" type="ORF">nbrc107696_00610</name>
</gene>
<evidence type="ECO:0000313" key="6">
    <source>
        <dbReference type="Proteomes" id="UP000444960"/>
    </source>
</evidence>
<name>A0A7I9V2H5_9ACTN</name>
<protein>
    <recommendedName>
        <fullName evidence="7">Mammalian cell entry protein</fullName>
    </recommendedName>
</protein>
<dbReference type="AlphaFoldDB" id="A0A7I9V2H5"/>
<reference evidence="6" key="1">
    <citation type="submission" date="2019-06" db="EMBL/GenBank/DDBJ databases">
        <title>Gordonia isolated from sludge of a wastewater treatment plant.</title>
        <authorList>
            <person name="Tamura T."/>
            <person name="Aoyama K."/>
            <person name="Kang Y."/>
            <person name="Saito S."/>
            <person name="Akiyama N."/>
            <person name="Yazawa K."/>
            <person name="Gonoi T."/>
            <person name="Mikami Y."/>
        </authorList>
    </citation>
    <scope>NUCLEOTIDE SEQUENCE [LARGE SCALE GENOMIC DNA]</scope>
    <source>
        <strain evidence="6">NBRC 107696</strain>
    </source>
</reference>
<evidence type="ECO:0000313" key="5">
    <source>
        <dbReference type="EMBL" id="GED99614.1"/>
    </source>
</evidence>
<keyword evidence="6" id="KW-1185">Reference proteome</keyword>
<evidence type="ECO:0000256" key="4">
    <source>
        <dbReference type="SAM" id="Phobius"/>
    </source>
</evidence>
<dbReference type="OrthoDB" id="4578858at2"/>
<accession>A0A7I9V2H5</accession>
<dbReference type="GO" id="GO:0016020">
    <property type="term" value="C:membrane"/>
    <property type="evidence" value="ECO:0007669"/>
    <property type="project" value="UniProtKB-SubCell"/>
</dbReference>
<evidence type="ECO:0000256" key="3">
    <source>
        <dbReference type="SAM" id="MobiDB-lite"/>
    </source>
</evidence>
<dbReference type="PANTHER" id="PTHR37042:SF4">
    <property type="entry name" value="OUTER MEMBRANE PROTEIN RV1973"/>
    <property type="match status" value="1"/>
</dbReference>
<evidence type="ECO:0000256" key="1">
    <source>
        <dbReference type="ARBA" id="ARBA00004370"/>
    </source>
</evidence>
<sequence>MVRTDHEDGPVLNPDSPDDTKKTAAVRKSSPVSRRRKPSSKAAPTPDTGVSADAETDDVADTTEKVDLEKSETVAAVETVDAAEAQTVVAGPQPVSYRARRSSVKAPMGSSSGGVKLLPVLAVVFGALLLIGSIVASSIFLVRSSDINDERALRASYDQFAQEVVIKLTTLDKANADDMYKFMLEHTSGRAKTQFDASMKQARDLIKSDNMKTTTTVVASAVEKAEQDQGSVLVVFVWQGIAPEAPQQPDIQTFRSRISITRINGDLKMTNFEWVN</sequence>
<keyword evidence="4" id="KW-0812">Transmembrane</keyword>
<proteinExistence type="predicted"/>
<evidence type="ECO:0008006" key="7">
    <source>
        <dbReference type="Google" id="ProtNLM"/>
    </source>
</evidence>
<feature type="transmembrane region" description="Helical" evidence="4">
    <location>
        <begin position="117"/>
        <end position="142"/>
    </location>
</feature>
<dbReference type="EMBL" id="BJOV01000001">
    <property type="protein sequence ID" value="GED99614.1"/>
    <property type="molecule type" value="Genomic_DNA"/>
</dbReference>
<organism evidence="5 6">
    <name type="scientific">Gordonia spumicola</name>
    <dbReference type="NCBI Taxonomy" id="589161"/>
    <lineage>
        <taxon>Bacteria</taxon>
        <taxon>Bacillati</taxon>
        <taxon>Actinomycetota</taxon>
        <taxon>Actinomycetes</taxon>
        <taxon>Mycobacteriales</taxon>
        <taxon>Gordoniaceae</taxon>
        <taxon>Gordonia</taxon>
    </lineage>
</organism>
<feature type="region of interest" description="Disordered" evidence="3">
    <location>
        <begin position="1"/>
        <end position="67"/>
    </location>
</feature>
<keyword evidence="4" id="KW-1133">Transmembrane helix</keyword>
<comment type="subcellular location">
    <subcellularLocation>
        <location evidence="1">Membrane</location>
    </subcellularLocation>
</comment>
<evidence type="ECO:0000256" key="2">
    <source>
        <dbReference type="ARBA" id="ARBA00023136"/>
    </source>
</evidence>
<dbReference type="RefSeq" id="WP_161893592.1">
    <property type="nucleotide sequence ID" value="NZ_BJOV01000001.1"/>
</dbReference>
<comment type="caution">
    <text evidence="5">The sequence shown here is derived from an EMBL/GenBank/DDBJ whole genome shotgun (WGS) entry which is preliminary data.</text>
</comment>